<reference evidence="1 2" key="1">
    <citation type="submission" date="2016-10" db="EMBL/GenBank/DDBJ databases">
        <authorList>
            <person name="Varghese N."/>
            <person name="Submissions S."/>
        </authorList>
    </citation>
    <scope>NUCLEOTIDE SEQUENCE [LARGE SCALE GENOMIC DNA]</scope>
    <source>
        <strain evidence="1 2">NLAE-zl-C196</strain>
    </source>
</reference>
<evidence type="ECO:0000313" key="2">
    <source>
        <dbReference type="Proteomes" id="UP000182121"/>
    </source>
</evidence>
<dbReference type="AlphaFoldDB" id="A0A1I0KDF0"/>
<dbReference type="Proteomes" id="UP000182121">
    <property type="component" value="Unassembled WGS sequence"/>
</dbReference>
<proteinExistence type="predicted"/>
<comment type="caution">
    <text evidence="1">The sequence shown here is derived from an EMBL/GenBank/DDBJ whole genome shotgun (WGS) entry which is preliminary data.</text>
</comment>
<evidence type="ECO:0000313" key="1">
    <source>
        <dbReference type="EMBL" id="SEU22309.1"/>
    </source>
</evidence>
<protein>
    <submittedName>
        <fullName evidence="1">Uncharacterized protein</fullName>
    </submittedName>
</protein>
<dbReference type="RefSeq" id="WP_074664579.1">
    <property type="nucleotide sequence ID" value="NZ_FOIO01000127.1"/>
</dbReference>
<dbReference type="EMBL" id="FOIO01000127">
    <property type="protein sequence ID" value="SEU22309.1"/>
    <property type="molecule type" value="Genomic_DNA"/>
</dbReference>
<organism evidence="1 2">
    <name type="scientific">Enterocloster clostridioformis</name>
    <dbReference type="NCBI Taxonomy" id="1531"/>
    <lineage>
        <taxon>Bacteria</taxon>
        <taxon>Bacillati</taxon>
        <taxon>Bacillota</taxon>
        <taxon>Clostridia</taxon>
        <taxon>Lachnospirales</taxon>
        <taxon>Lachnospiraceae</taxon>
        <taxon>Enterocloster</taxon>
    </lineage>
</organism>
<accession>A0A1I0KDF0</accession>
<gene>
    <name evidence="1" type="ORF">SAMN05216521_11271</name>
</gene>
<sequence>MKKNECLHIPTLYEGKEAQIAWGSVNANSKYIVERIFNESFAQALSGYTWDNIDCTSKPWNLLDQVAMSWHQIETRTGKGLRWESLEYKQLDWSQLDTQSYDWQKLDSQDISFEIFNGPGTSLPFFGKGRTWLEFDENTNAWSNLDTIGHTWVDSELVTLPGLSWGSIESRWLTMDDWERNNLTFQELESQSHADEYRGMTDSIPYGISNAMYRIKSYDSKNGESDYLTTVQLPVVPVFYRNSAVIYPVTDKKRYIILLSAKEVKDLDKIRMNLRYNPYLLELTALTTGSQKSILKPGNYPDEYLKIYSCVPGKLWFKSTRQLGQNECFSGFIALIEFIAKGTGNAEVSLS</sequence>
<name>A0A1I0KDF0_9FIRM</name>